<dbReference type="HOGENOM" id="CLU_2153660_0_0_9"/>
<dbReference type="AlphaFoldDB" id="E0S3L0"/>
<keyword evidence="1" id="KW-0614">Plasmid</keyword>
<geneLocation type="plasmid" evidence="1 2">
    <name>pCY360</name>
</geneLocation>
<dbReference type="KEGG" id="bpb:bpr_II052"/>
<name>E0S3L0_BUTPB</name>
<accession>E0S3L0</accession>
<evidence type="ECO:0000313" key="1">
    <source>
        <dbReference type="EMBL" id="ADL35992.1"/>
    </source>
</evidence>
<organism evidence="1 2">
    <name type="scientific">Butyrivibrio proteoclasticus (strain ATCC 51982 / DSM 14932 / B316)</name>
    <name type="common">Clostridium proteoclasticum</name>
    <dbReference type="NCBI Taxonomy" id="515622"/>
    <lineage>
        <taxon>Bacteria</taxon>
        <taxon>Bacillati</taxon>
        <taxon>Bacillota</taxon>
        <taxon>Clostridia</taxon>
        <taxon>Lachnospirales</taxon>
        <taxon>Lachnospiraceae</taxon>
        <taxon>Butyrivibrio</taxon>
    </lineage>
</organism>
<evidence type="ECO:0000313" key="2">
    <source>
        <dbReference type="Proteomes" id="UP000001299"/>
    </source>
</evidence>
<protein>
    <submittedName>
        <fullName evidence="1">Uncharacterized protein</fullName>
    </submittedName>
</protein>
<keyword evidence="2" id="KW-1185">Reference proteome</keyword>
<reference evidence="1 2" key="1">
    <citation type="journal article" date="2010" name="PLoS ONE">
        <title>The glycobiome of the rumen bacterium Butyrivibrio proteoclasticus B316(T) highlights adaptation to a polysaccharide-rich environment.</title>
        <authorList>
            <person name="Kelly W.J."/>
            <person name="Leahy S.C."/>
            <person name="Altermann E."/>
            <person name="Yeoman C.J."/>
            <person name="Dunne J.C."/>
            <person name="Kong Z."/>
            <person name="Pacheco D.M."/>
            <person name="Li D."/>
            <person name="Noel S.J."/>
            <person name="Moon C.D."/>
            <person name="Cookson A.L."/>
            <person name="Attwood G.T."/>
        </authorList>
    </citation>
    <scope>NUCLEOTIDE SEQUENCE [LARGE SCALE GENOMIC DNA]</scope>
    <source>
        <strain evidence="2">ATCC 51982 / DSM 14932 / B316</strain>
        <plasmid evidence="2">Plasmid pCY360</plasmid>
    </source>
</reference>
<dbReference type="Proteomes" id="UP000001299">
    <property type="component" value="Plasmid pCY360"/>
</dbReference>
<sequence length="111" mass="11957">MAHRTYESPNVEITVFDTPLDNDTPAKVSGGGAAVFSAGAADGKWAMNINYTTTQVINGTEMTINVRTGNTYYVYYTLTIGDKSANGTLHCGNSNLSYVYTSSLTFMYLGT</sequence>
<dbReference type="RefSeq" id="WP_013282642.1">
    <property type="nucleotide sequence ID" value="NC_014389.1"/>
</dbReference>
<dbReference type="EMBL" id="CP001812">
    <property type="protein sequence ID" value="ADL35992.1"/>
    <property type="molecule type" value="Genomic_DNA"/>
</dbReference>
<gene>
    <name evidence="1" type="ordered locus">bpr_II052</name>
</gene>
<proteinExistence type="predicted"/>